<comment type="caution">
    <text evidence="1">The sequence shown here is derived from an EMBL/GenBank/DDBJ whole genome shotgun (WGS) entry which is preliminary data.</text>
</comment>
<dbReference type="RefSeq" id="XP_018641823.1">
    <property type="nucleotide sequence ID" value="XM_018785482.1"/>
</dbReference>
<dbReference type="EMBL" id="LVLB01000010">
    <property type="protein sequence ID" value="KYO00056.1"/>
    <property type="molecule type" value="Genomic_DNA"/>
</dbReference>
<dbReference type="VEuPathDB" id="PlasmoDB:PGSY75_0906800"/>
<dbReference type="VEuPathDB" id="PlasmoDB:PGABG01_0904300"/>
<dbReference type="AlphaFoldDB" id="A0A151LLN4"/>
<name>A0A151LLN4_9APIC</name>
<dbReference type="KEGG" id="pgab:PGSY75_0906800"/>
<sequence length="694" mass="85174">MRISKHLFCIGGKQNILCRKKKKKNIISPFDYFVNTNFYIFKKKWLKFIMKNKSHNKLEHTARCYNNIVGHIEQNIEKEKRKVSNYILFEEKDKKKKMMLKDNNHNNNNNNLRNYNFCFNHILIYNVILKNDIIDDIYLEVVFFDMDAFENIILNNCYGYMMRNYIQIFYKKLKCVNIKNKLINLYTSKVNNIYNNLLFYHTYKKKKNFLLHTSMYRQFSRTLKYMLKDKLGINVFTYQYIQNEKNYKKKTYIELIKHDNMFNVNMLNDNTFNDNILNNNILNNNNFSFNKNIMHMKQKYIHNYLFKIMNNMFINRFIYLYNKNKNNNINNINNIYNSYNVHNKHVYNSKIDTYKNIFLNYNLVKLKDIFFKFNHKSKAECKEILNMNYDLFIHTLINKRKEKKKYFLFFIKYYKELFNVNDIFIIDKENVKKNFFFFFYHSLIGGPSFFFFNKEKDKKNRSIRCNRTNKNKIKMKNKNKKKMLHILYNNPNYIPNISLLFEKGKNNKIINLKKRKRRKPYFINLNNNQLKYNSTDNYILFFLYDLIFNHNFNIYKYMNINNSQRNGKEHISNSFISTFKKNRNKKKSIKLNNILKDKIKDGRIILFTNDKKLQSMCFKINIFYQNVFHMLKYNDNYNNNKYDGVHNINKKLIKLYVFSDKILFNNHHITNNNTKNIKKVDKYELYSFSKSFIF</sequence>
<reference evidence="1 2" key="1">
    <citation type="journal article" date="2016" name="Nat. Commun.">
        <title>Genomes of cryptic chimpanzee Plasmodium species reveal key evolutionary events leading to human malaria.</title>
        <authorList>
            <person name="Sundararaman S.A."/>
            <person name="Plenderleith L.J."/>
            <person name="Liu W."/>
            <person name="Loy D.E."/>
            <person name="Learn G.H."/>
            <person name="Li Y."/>
            <person name="Shaw K.S."/>
            <person name="Ayouba A."/>
            <person name="Peeters M."/>
            <person name="Speede S."/>
            <person name="Shaw G.M."/>
            <person name="Bushman F.D."/>
            <person name="Brisson D."/>
            <person name="Rayner J.C."/>
            <person name="Sharp P.M."/>
            <person name="Hahn B.H."/>
        </authorList>
    </citation>
    <scope>NUCLEOTIDE SEQUENCE [LARGE SCALE GENOMIC DNA]</scope>
    <source>
        <strain evidence="1 2">SY75</strain>
    </source>
</reference>
<gene>
    <name evidence="1" type="ORF">PGSY75_0906800</name>
</gene>
<organism evidence="1 2">
    <name type="scientific">Plasmodium gaboni</name>
    <dbReference type="NCBI Taxonomy" id="647221"/>
    <lineage>
        <taxon>Eukaryota</taxon>
        <taxon>Sar</taxon>
        <taxon>Alveolata</taxon>
        <taxon>Apicomplexa</taxon>
        <taxon>Aconoidasida</taxon>
        <taxon>Haemosporida</taxon>
        <taxon>Plasmodiidae</taxon>
        <taxon>Plasmodium</taxon>
        <taxon>Plasmodium (Laverania)</taxon>
    </lineage>
</organism>
<proteinExistence type="predicted"/>
<evidence type="ECO:0000313" key="1">
    <source>
        <dbReference type="EMBL" id="KYO00056.1"/>
    </source>
</evidence>
<protein>
    <submittedName>
        <fullName evidence="1">Uncharacterized protein</fullName>
    </submittedName>
</protein>
<dbReference type="Proteomes" id="UP000076004">
    <property type="component" value="Chromosome 9"/>
</dbReference>
<evidence type="ECO:0000313" key="2">
    <source>
        <dbReference type="Proteomes" id="UP000076004"/>
    </source>
</evidence>
<dbReference type="GeneID" id="29776096"/>
<accession>A0A151LLN4</accession>